<name>A0A1L7X9I1_9HELO</name>
<organism evidence="2 3">
    <name type="scientific">Phialocephala subalpina</name>
    <dbReference type="NCBI Taxonomy" id="576137"/>
    <lineage>
        <taxon>Eukaryota</taxon>
        <taxon>Fungi</taxon>
        <taxon>Dikarya</taxon>
        <taxon>Ascomycota</taxon>
        <taxon>Pezizomycotina</taxon>
        <taxon>Leotiomycetes</taxon>
        <taxon>Helotiales</taxon>
        <taxon>Mollisiaceae</taxon>
        <taxon>Phialocephala</taxon>
        <taxon>Phialocephala fortinii species complex</taxon>
    </lineage>
</organism>
<keyword evidence="3" id="KW-1185">Reference proteome</keyword>
<evidence type="ECO:0000256" key="1">
    <source>
        <dbReference type="SAM" id="MobiDB-lite"/>
    </source>
</evidence>
<dbReference type="EMBL" id="FJOG01000018">
    <property type="protein sequence ID" value="CZR61637.1"/>
    <property type="molecule type" value="Genomic_DNA"/>
</dbReference>
<gene>
    <name evidence="2" type="ORF">PAC_11534</name>
</gene>
<feature type="region of interest" description="Disordered" evidence="1">
    <location>
        <begin position="241"/>
        <end position="282"/>
    </location>
</feature>
<evidence type="ECO:0000313" key="3">
    <source>
        <dbReference type="Proteomes" id="UP000184330"/>
    </source>
</evidence>
<dbReference type="AlphaFoldDB" id="A0A1L7X9I1"/>
<accession>A0A1L7X9I1</accession>
<feature type="compositionally biased region" description="Polar residues" evidence="1">
    <location>
        <begin position="254"/>
        <end position="275"/>
    </location>
</feature>
<dbReference type="OrthoDB" id="3438628at2759"/>
<proteinExistence type="predicted"/>
<reference evidence="2 3" key="1">
    <citation type="submission" date="2016-03" db="EMBL/GenBank/DDBJ databases">
        <authorList>
            <person name="Ploux O."/>
        </authorList>
    </citation>
    <scope>NUCLEOTIDE SEQUENCE [LARGE SCALE GENOMIC DNA]</scope>
    <source>
        <strain evidence="2 3">UAMH 11012</strain>
    </source>
</reference>
<protein>
    <submittedName>
        <fullName evidence="2">Uncharacterized protein</fullName>
    </submittedName>
</protein>
<evidence type="ECO:0000313" key="2">
    <source>
        <dbReference type="EMBL" id="CZR61637.1"/>
    </source>
</evidence>
<feature type="region of interest" description="Disordered" evidence="1">
    <location>
        <begin position="103"/>
        <end position="125"/>
    </location>
</feature>
<sequence length="405" mass="44602">MLCLIAKGVHLEEGCVKRSEQPGSSRINAYENFATQLNFALHGKDYESDINKREVTRMLDQILEERKHVVGKGGLLGRFPGGRITAAMRLAFSRSDIWVEPEKNRKKYPGNPEKGGGGEIRDFDGSLTEWENGRKERVMGPYFMKMNKFKELEKLGFKIDQYGNAVGLGLTIGRYGKIIADENIAIARAEAEKRSYQKSRRSAAAAKKPRISSTKQSTTRKLPLSDAIVLVTDEDVIMSSIETDDPRRGPPSVPSTQPHFSNTRNTTESTYSTLSKAPARLPTKPQEYVDLDFLYRTRSAAPTTKAVDGNDLFGTGGSGFKPINWAATANDSVAMPDDGIQKYIAAAAKDNGVGGGSSRRRQNHTDNIYSAADDEMYGTHVLPAERQNFAVLDLDLFGGAPSKKN</sequence>
<feature type="region of interest" description="Disordered" evidence="1">
    <location>
        <begin position="191"/>
        <end position="219"/>
    </location>
</feature>
<dbReference type="Proteomes" id="UP000184330">
    <property type="component" value="Unassembled WGS sequence"/>
</dbReference>